<reference evidence="6 7" key="1">
    <citation type="submission" date="2024-04" db="EMBL/GenBank/DDBJ databases">
        <title>Novel species of the genus Ideonella isolated from streams.</title>
        <authorList>
            <person name="Lu H."/>
        </authorList>
    </citation>
    <scope>NUCLEOTIDE SEQUENCE [LARGE SCALE GENOMIC DNA]</scope>
    <source>
        <strain evidence="6 7">BYS139W</strain>
    </source>
</reference>
<dbReference type="Pfam" id="PF09339">
    <property type="entry name" value="HTH_IclR"/>
    <property type="match status" value="1"/>
</dbReference>
<evidence type="ECO:0000259" key="4">
    <source>
        <dbReference type="PROSITE" id="PS51077"/>
    </source>
</evidence>
<keyword evidence="3" id="KW-0804">Transcription</keyword>
<dbReference type="InterPro" id="IPR036390">
    <property type="entry name" value="WH_DNA-bd_sf"/>
</dbReference>
<dbReference type="Gene3D" id="3.30.450.40">
    <property type="match status" value="1"/>
</dbReference>
<evidence type="ECO:0000256" key="3">
    <source>
        <dbReference type="ARBA" id="ARBA00023163"/>
    </source>
</evidence>
<feature type="domain" description="HTH iclR-type" evidence="4">
    <location>
        <begin position="22"/>
        <end position="89"/>
    </location>
</feature>
<organism evidence="6 7">
    <name type="scientific">Pseudaquabacterium rugosum</name>
    <dbReference type="NCBI Taxonomy" id="2984194"/>
    <lineage>
        <taxon>Bacteria</taxon>
        <taxon>Pseudomonadati</taxon>
        <taxon>Pseudomonadota</taxon>
        <taxon>Betaproteobacteria</taxon>
        <taxon>Burkholderiales</taxon>
        <taxon>Sphaerotilaceae</taxon>
        <taxon>Pseudaquabacterium</taxon>
    </lineage>
</organism>
<dbReference type="PROSITE" id="PS51077">
    <property type="entry name" value="HTH_ICLR"/>
    <property type="match status" value="1"/>
</dbReference>
<feature type="domain" description="IclR-ED" evidence="5">
    <location>
        <begin position="83"/>
        <end position="265"/>
    </location>
</feature>
<dbReference type="InterPro" id="IPR029016">
    <property type="entry name" value="GAF-like_dom_sf"/>
</dbReference>
<evidence type="ECO:0000313" key="7">
    <source>
        <dbReference type="Proteomes" id="UP001368500"/>
    </source>
</evidence>
<evidence type="ECO:0000256" key="1">
    <source>
        <dbReference type="ARBA" id="ARBA00023015"/>
    </source>
</evidence>
<evidence type="ECO:0000256" key="2">
    <source>
        <dbReference type="ARBA" id="ARBA00023125"/>
    </source>
</evidence>
<keyword evidence="7" id="KW-1185">Reference proteome</keyword>
<comment type="caution">
    <text evidence="6">The sequence shown here is derived from an EMBL/GenBank/DDBJ whole genome shotgun (WGS) entry which is preliminary data.</text>
</comment>
<dbReference type="PANTHER" id="PTHR30136">
    <property type="entry name" value="HELIX-TURN-HELIX TRANSCRIPTIONAL REGULATOR, ICLR FAMILY"/>
    <property type="match status" value="1"/>
</dbReference>
<dbReference type="InterPro" id="IPR014757">
    <property type="entry name" value="Tscrpt_reg_IclR_C"/>
</dbReference>
<dbReference type="InterPro" id="IPR005471">
    <property type="entry name" value="Tscrpt_reg_IclR_N"/>
</dbReference>
<proteinExistence type="predicted"/>
<protein>
    <submittedName>
        <fullName evidence="6">IclR family transcriptional regulator C-terminal domain-containing protein</fullName>
    </submittedName>
</protein>
<dbReference type="Gene3D" id="1.10.10.10">
    <property type="entry name" value="Winged helix-like DNA-binding domain superfamily/Winged helix DNA-binding domain"/>
    <property type="match status" value="1"/>
</dbReference>
<dbReference type="Proteomes" id="UP001368500">
    <property type="component" value="Unassembled WGS sequence"/>
</dbReference>
<dbReference type="EMBL" id="JBBUTF010000029">
    <property type="protein sequence ID" value="MEK8028706.1"/>
    <property type="molecule type" value="Genomic_DNA"/>
</dbReference>
<evidence type="ECO:0000259" key="5">
    <source>
        <dbReference type="PROSITE" id="PS51078"/>
    </source>
</evidence>
<keyword evidence="1" id="KW-0805">Transcription regulation</keyword>
<dbReference type="SUPFAM" id="SSF46785">
    <property type="entry name" value="Winged helix' DNA-binding domain"/>
    <property type="match status" value="1"/>
</dbReference>
<dbReference type="Pfam" id="PF01614">
    <property type="entry name" value="IclR_C"/>
    <property type="match status" value="1"/>
</dbReference>
<dbReference type="PANTHER" id="PTHR30136:SF34">
    <property type="entry name" value="TRANSCRIPTIONAL REGULATOR"/>
    <property type="match status" value="1"/>
</dbReference>
<dbReference type="SMART" id="SM00346">
    <property type="entry name" value="HTH_ICLR"/>
    <property type="match status" value="1"/>
</dbReference>
<dbReference type="SUPFAM" id="SSF55781">
    <property type="entry name" value="GAF domain-like"/>
    <property type="match status" value="1"/>
</dbReference>
<accession>A0ABU9BFI4</accession>
<sequence>MVNTDGDEPAPGTFEIDRADLISGLGRGLQVIESFDDDHPRQSVAEVAQRTGIPRTAARRHLLSLCHFGYAATDGKWFWLTPRVLRLGQSYLGAARLPRLVQPFIQRVSMQCGETVNVSVLDGHEVVYVARSNPPRHVSIGYQVGVRVPAHVVTPGVVMLAQMSPARLARWIEGHDFIGYTAATVTDVSGFRQQIEEARSQDYWTTVGQLDAGLRGIAVALKDRHGRCVGAVSMTVQTQHYDDALVAAQLMPLLRETAQTLRPVL</sequence>
<name>A0ABU9BFI4_9BURK</name>
<evidence type="ECO:0000313" key="6">
    <source>
        <dbReference type="EMBL" id="MEK8028706.1"/>
    </source>
</evidence>
<dbReference type="PROSITE" id="PS51078">
    <property type="entry name" value="ICLR_ED"/>
    <property type="match status" value="1"/>
</dbReference>
<keyword evidence="2" id="KW-0238">DNA-binding</keyword>
<dbReference type="RefSeq" id="WP_341376493.1">
    <property type="nucleotide sequence ID" value="NZ_JBBUTF010000029.1"/>
</dbReference>
<dbReference type="InterPro" id="IPR050707">
    <property type="entry name" value="HTH_MetabolicPath_Reg"/>
</dbReference>
<gene>
    <name evidence="6" type="ORF">AACH11_22330</name>
</gene>
<dbReference type="InterPro" id="IPR036388">
    <property type="entry name" value="WH-like_DNA-bd_sf"/>
</dbReference>